<feature type="transmembrane region" description="Helical" evidence="6">
    <location>
        <begin position="204"/>
        <end position="224"/>
    </location>
</feature>
<organism evidence="7 8">
    <name type="scientific">Diplodia intermedia</name>
    <dbReference type="NCBI Taxonomy" id="856260"/>
    <lineage>
        <taxon>Eukaryota</taxon>
        <taxon>Fungi</taxon>
        <taxon>Dikarya</taxon>
        <taxon>Ascomycota</taxon>
        <taxon>Pezizomycotina</taxon>
        <taxon>Dothideomycetes</taxon>
        <taxon>Dothideomycetes incertae sedis</taxon>
        <taxon>Botryosphaeriales</taxon>
        <taxon>Botryosphaeriaceae</taxon>
        <taxon>Diplodia</taxon>
    </lineage>
</organism>
<protein>
    <recommendedName>
        <fullName evidence="9">Amino acid transporter</fullName>
    </recommendedName>
</protein>
<feature type="transmembrane region" description="Helical" evidence="6">
    <location>
        <begin position="47"/>
        <end position="69"/>
    </location>
</feature>
<accession>A0ABR3U213</accession>
<evidence type="ECO:0000256" key="2">
    <source>
        <dbReference type="ARBA" id="ARBA00022448"/>
    </source>
</evidence>
<keyword evidence="4 6" id="KW-1133">Transmembrane helix</keyword>
<feature type="transmembrane region" description="Helical" evidence="6">
    <location>
        <begin position="506"/>
        <end position="524"/>
    </location>
</feature>
<dbReference type="PANTHER" id="PTHR45649">
    <property type="entry name" value="AMINO-ACID PERMEASE BAT1"/>
    <property type="match status" value="1"/>
</dbReference>
<feature type="transmembrane region" description="Helical" evidence="6">
    <location>
        <begin position="126"/>
        <end position="152"/>
    </location>
</feature>
<evidence type="ECO:0000256" key="3">
    <source>
        <dbReference type="ARBA" id="ARBA00022692"/>
    </source>
</evidence>
<evidence type="ECO:0000313" key="7">
    <source>
        <dbReference type="EMBL" id="KAL1649998.1"/>
    </source>
</evidence>
<dbReference type="EMBL" id="JAKEKT020000005">
    <property type="protein sequence ID" value="KAL1649998.1"/>
    <property type="molecule type" value="Genomic_DNA"/>
</dbReference>
<reference evidence="7 8" key="1">
    <citation type="journal article" date="2023" name="Plant Dis.">
        <title>First Report of Diplodia intermedia Causing Canker and Dieback Diseases on Apple Trees in Canada.</title>
        <authorList>
            <person name="Ellouze W."/>
            <person name="Ilyukhin E."/>
            <person name="Sulman M."/>
            <person name="Ali S."/>
        </authorList>
    </citation>
    <scope>NUCLEOTIDE SEQUENCE [LARGE SCALE GENOMIC DNA]</scope>
    <source>
        <strain evidence="7 8">M45-28</strain>
    </source>
</reference>
<keyword evidence="3 6" id="KW-0812">Transmembrane</keyword>
<feature type="transmembrane region" description="Helical" evidence="6">
    <location>
        <begin position="387"/>
        <end position="409"/>
    </location>
</feature>
<proteinExistence type="predicted"/>
<dbReference type="Pfam" id="PF13520">
    <property type="entry name" value="AA_permease_2"/>
    <property type="match status" value="1"/>
</dbReference>
<dbReference type="InterPro" id="IPR002293">
    <property type="entry name" value="AA/rel_permease1"/>
</dbReference>
<dbReference type="Gene3D" id="1.20.1740.10">
    <property type="entry name" value="Amino acid/polyamine transporter I"/>
    <property type="match status" value="1"/>
</dbReference>
<feature type="transmembrane region" description="Helical" evidence="6">
    <location>
        <begin position="172"/>
        <end position="192"/>
    </location>
</feature>
<feature type="transmembrane region" description="Helical" evidence="6">
    <location>
        <begin position="249"/>
        <end position="272"/>
    </location>
</feature>
<keyword evidence="2" id="KW-0813">Transport</keyword>
<evidence type="ECO:0000256" key="1">
    <source>
        <dbReference type="ARBA" id="ARBA00004141"/>
    </source>
</evidence>
<sequence>MSLTKTGTADSTAKPAIHGTTADVELQAGAVSPVTGHADELRREFSVWSLGALLVCLMATWEALSSVVAQALTNGGAPCLFYNYIIAFIGTLLTAASLAEIASIYPTAGGQYHWVASLAPSHTRLVASWFTGWINIGGQVVLTASAAFAAGLQFQALIVLNDVSGTYVPQRWQGMMFYWAVIAYSTAINIYGSRILPHTNTLSGIGHVVGFVAVVLVLGIMGIGEEGGHSASYVFKDVNNTSGWSNDGVSWMVGLLSAVYPFLGYDAAAHLAEELPNPSRSVPIAMIGSIVVNGLMGLVYCLVLLFALGDLSSLLASPTGFPFIQLFLNVTHSRAGATVLALFISLVAVAANAAGTTSTSRTAWAFARDGAAPCSAYFARVDPRSQVPLRMVLATSALQAALGLVYLASATAFNAVLSMAVLGMYASYILPVAYMLAYGRRRTDHSSSSSSPVKGEEEVTTEKIAPAFTLGAWGPWVNAASVAWLAVAMVFSTFPSVRPVTPQNMNYSVVVLGGWVAAGAVYYFGWARRWYEGPVVVVVVEDGFGS</sequence>
<comment type="caution">
    <text evidence="7">The sequence shown here is derived from an EMBL/GenBank/DDBJ whole genome shotgun (WGS) entry which is preliminary data.</text>
</comment>
<evidence type="ECO:0000256" key="4">
    <source>
        <dbReference type="ARBA" id="ARBA00022989"/>
    </source>
</evidence>
<evidence type="ECO:0000256" key="6">
    <source>
        <dbReference type="SAM" id="Phobius"/>
    </source>
</evidence>
<keyword evidence="8" id="KW-1185">Reference proteome</keyword>
<feature type="transmembrane region" description="Helical" evidence="6">
    <location>
        <begin position="415"/>
        <end position="437"/>
    </location>
</feature>
<gene>
    <name evidence="7" type="ORF">SLS58_001375</name>
</gene>
<dbReference type="PIRSF" id="PIRSF006060">
    <property type="entry name" value="AA_transporter"/>
    <property type="match status" value="1"/>
</dbReference>
<feature type="transmembrane region" description="Helical" evidence="6">
    <location>
        <begin position="81"/>
        <end position="105"/>
    </location>
</feature>
<feature type="transmembrane region" description="Helical" evidence="6">
    <location>
        <begin position="284"/>
        <end position="308"/>
    </location>
</feature>
<feature type="transmembrane region" description="Helical" evidence="6">
    <location>
        <begin position="473"/>
        <end position="494"/>
    </location>
</feature>
<feature type="transmembrane region" description="Helical" evidence="6">
    <location>
        <begin position="335"/>
        <end position="354"/>
    </location>
</feature>
<evidence type="ECO:0000313" key="8">
    <source>
        <dbReference type="Proteomes" id="UP001521184"/>
    </source>
</evidence>
<evidence type="ECO:0008006" key="9">
    <source>
        <dbReference type="Google" id="ProtNLM"/>
    </source>
</evidence>
<comment type="subcellular location">
    <subcellularLocation>
        <location evidence="1">Membrane</location>
        <topology evidence="1">Multi-pass membrane protein</topology>
    </subcellularLocation>
</comment>
<evidence type="ECO:0000256" key="5">
    <source>
        <dbReference type="ARBA" id="ARBA00023136"/>
    </source>
</evidence>
<keyword evidence="5 6" id="KW-0472">Membrane</keyword>
<dbReference type="PANTHER" id="PTHR45649:SF14">
    <property type="entry name" value="GABA PERMEASE"/>
    <property type="match status" value="1"/>
</dbReference>
<name>A0ABR3U213_9PEZI</name>
<dbReference type="Proteomes" id="UP001521184">
    <property type="component" value="Unassembled WGS sequence"/>
</dbReference>